<dbReference type="PROSITE" id="PS50084">
    <property type="entry name" value="KH_TYPE_1"/>
    <property type="match status" value="1"/>
</dbReference>
<dbReference type="InterPro" id="IPR004088">
    <property type="entry name" value="KH_dom_type_1"/>
</dbReference>
<proteinExistence type="predicted"/>
<dbReference type="SMART" id="SM00333">
    <property type="entry name" value="TUDOR"/>
    <property type="match status" value="1"/>
</dbReference>
<dbReference type="SUPFAM" id="SSF54791">
    <property type="entry name" value="Eukaryotic type KH-domain (KH-domain type I)"/>
    <property type="match status" value="1"/>
</dbReference>
<dbReference type="PANTHER" id="PTHR22948:SF65">
    <property type="entry name" value="A-KINASE ANCHORING PROTEIN 1"/>
    <property type="match status" value="1"/>
</dbReference>
<evidence type="ECO:0000256" key="1">
    <source>
        <dbReference type="SAM" id="MobiDB-lite"/>
    </source>
</evidence>
<feature type="compositionally biased region" description="Polar residues" evidence="1">
    <location>
        <begin position="148"/>
        <end position="181"/>
    </location>
</feature>
<sequence length="526" mass="57912">MRNSVKLLIGLAMPGLALAAIWLWTSRRARQQESSHGNDPKMSLRSVAEEMKNITHKRRTNNGAAKILHCTETDRCTERNCGEVKNNSEQDSSLSKEGSDKNTSMNTKLENLDIQNGMSLTQEDSTCADGLLESSNVSNIESSEFSRDSQTGNPDQTVNSTEDCAEMSNRSNSYIENGSFQESEKTSEQNDRRTVSPEASNLQFDQSKTVNIEGDTECSSSKGVNVQSDVSASQKTENISKVDTKAPTARAQSLDESSDISSIDSKAESPVDLKLSSTAGSDSEPAQPEGDDAAEEITWELEFPQALCGRLIGKKGKNVQKISQITGTKIRLIPQKENTESSQRLVAVTGSPKQLKLALKALREKFPSVPFTRLNGTQPFVDANHSSPTPNIVCVALPENELCQVFVTNIVDANHFYVQLCDHSIHNHLRQLDQEMYQYYSSVGGTMVPQTINTGMLCAAPSPTGCWWRAQVVGLLMKPDEVEITWLDYGGRTTVPTAMLRQLRSDFLQLAFQTVECYLSNVIPNH</sequence>
<feature type="transmembrane region" description="Helical" evidence="2">
    <location>
        <begin position="7"/>
        <end position="25"/>
    </location>
</feature>
<keyword evidence="2" id="KW-0472">Membrane</keyword>
<dbReference type="SMART" id="SM00322">
    <property type="entry name" value="KH"/>
    <property type="match status" value="1"/>
</dbReference>
<organism evidence="3 4">
    <name type="scientific">Paramuricea clavata</name>
    <name type="common">Red gorgonian</name>
    <name type="synonym">Violescent sea-whip</name>
    <dbReference type="NCBI Taxonomy" id="317549"/>
    <lineage>
        <taxon>Eukaryota</taxon>
        <taxon>Metazoa</taxon>
        <taxon>Cnidaria</taxon>
        <taxon>Anthozoa</taxon>
        <taxon>Octocorallia</taxon>
        <taxon>Malacalcyonacea</taxon>
        <taxon>Plexauridae</taxon>
        <taxon>Paramuricea</taxon>
    </lineage>
</organism>
<dbReference type="Pfam" id="PF00567">
    <property type="entry name" value="TUDOR"/>
    <property type="match status" value="1"/>
</dbReference>
<dbReference type="InterPro" id="IPR036612">
    <property type="entry name" value="KH_dom_type_1_sf"/>
</dbReference>
<dbReference type="PANTHER" id="PTHR22948">
    <property type="entry name" value="TUDOR DOMAIN CONTAINING PROTEIN"/>
    <property type="match status" value="1"/>
</dbReference>
<dbReference type="InterPro" id="IPR047367">
    <property type="entry name" value="Tudor_AKAP1"/>
</dbReference>
<dbReference type="CDD" id="cd22458">
    <property type="entry name" value="KH-I_MER1_like"/>
    <property type="match status" value="1"/>
</dbReference>
<dbReference type="Gene3D" id="3.30.1370.10">
    <property type="entry name" value="K Homology domain, type 1"/>
    <property type="match status" value="1"/>
</dbReference>
<feature type="compositionally biased region" description="Polar residues" evidence="1">
    <location>
        <begin position="197"/>
        <end position="210"/>
    </location>
</feature>
<dbReference type="Proteomes" id="UP001152795">
    <property type="component" value="Unassembled WGS sequence"/>
</dbReference>
<gene>
    <name evidence="3" type="ORF">PACLA_8A026868</name>
</gene>
<feature type="compositionally biased region" description="Polar residues" evidence="1">
    <location>
        <begin position="217"/>
        <end position="237"/>
    </location>
</feature>
<dbReference type="GO" id="GO:0003723">
    <property type="term" value="F:RNA binding"/>
    <property type="evidence" value="ECO:0007669"/>
    <property type="project" value="UniProtKB-UniRule"/>
</dbReference>
<dbReference type="CDD" id="cd20407">
    <property type="entry name" value="Tudor_AKAP1"/>
    <property type="match status" value="1"/>
</dbReference>
<feature type="non-terminal residue" evidence="3">
    <location>
        <position position="1"/>
    </location>
</feature>
<comment type="caution">
    <text evidence="3">The sequence shown here is derived from an EMBL/GenBank/DDBJ whole genome shotgun (WGS) entry which is preliminary data.</text>
</comment>
<protein>
    <submittedName>
        <fullName evidence="3">A-kinase anchor 1, mitochondrial</fullName>
    </submittedName>
</protein>
<feature type="compositionally biased region" description="Polar residues" evidence="1">
    <location>
        <begin position="89"/>
        <end position="105"/>
    </location>
</feature>
<keyword evidence="2" id="KW-0812">Transmembrane</keyword>
<name>A0A7D9LR18_PARCT</name>
<dbReference type="InterPro" id="IPR002999">
    <property type="entry name" value="Tudor"/>
</dbReference>
<dbReference type="AlphaFoldDB" id="A0A7D9LR18"/>
<feature type="compositionally biased region" description="Basic and acidic residues" evidence="1">
    <location>
        <begin position="182"/>
        <end position="195"/>
    </location>
</feature>
<keyword evidence="4" id="KW-1185">Reference proteome</keyword>
<dbReference type="InterPro" id="IPR004087">
    <property type="entry name" value="KH_dom"/>
</dbReference>
<dbReference type="EMBL" id="CACRXK020024707">
    <property type="protein sequence ID" value="CAB4038879.1"/>
    <property type="molecule type" value="Genomic_DNA"/>
</dbReference>
<accession>A0A7D9LR18</accession>
<dbReference type="Gene3D" id="2.30.30.140">
    <property type="match status" value="1"/>
</dbReference>
<keyword evidence="2" id="KW-1133">Transmembrane helix</keyword>
<dbReference type="OrthoDB" id="10069557at2759"/>
<dbReference type="Pfam" id="PF00013">
    <property type="entry name" value="KH_1"/>
    <property type="match status" value="1"/>
</dbReference>
<evidence type="ECO:0000313" key="4">
    <source>
        <dbReference type="Proteomes" id="UP001152795"/>
    </source>
</evidence>
<dbReference type="SUPFAM" id="SSF63748">
    <property type="entry name" value="Tudor/PWWP/MBT"/>
    <property type="match status" value="1"/>
</dbReference>
<feature type="region of interest" description="Disordered" evidence="1">
    <location>
        <begin position="82"/>
        <end position="105"/>
    </location>
</feature>
<dbReference type="InterPro" id="IPR050621">
    <property type="entry name" value="Tudor_domain_containing"/>
</dbReference>
<dbReference type="GO" id="GO:0005739">
    <property type="term" value="C:mitochondrion"/>
    <property type="evidence" value="ECO:0007669"/>
    <property type="project" value="UniProtKB-ARBA"/>
</dbReference>
<evidence type="ECO:0000256" key="2">
    <source>
        <dbReference type="SAM" id="Phobius"/>
    </source>
</evidence>
<reference evidence="3" key="1">
    <citation type="submission" date="2020-04" db="EMBL/GenBank/DDBJ databases">
        <authorList>
            <person name="Alioto T."/>
            <person name="Alioto T."/>
            <person name="Gomez Garrido J."/>
        </authorList>
    </citation>
    <scope>NUCLEOTIDE SEQUENCE</scope>
    <source>
        <strain evidence="3">A484AB</strain>
    </source>
</reference>
<feature type="region of interest" description="Disordered" evidence="1">
    <location>
        <begin position="140"/>
        <end position="292"/>
    </location>
</feature>
<dbReference type="PROSITE" id="PS50304">
    <property type="entry name" value="TUDOR"/>
    <property type="match status" value="1"/>
</dbReference>
<evidence type="ECO:0000313" key="3">
    <source>
        <dbReference type="EMBL" id="CAB4038879.1"/>
    </source>
</evidence>